<protein>
    <submittedName>
        <fullName evidence="2">Uncharacterized protein</fullName>
    </submittedName>
</protein>
<feature type="region of interest" description="Disordered" evidence="1">
    <location>
        <begin position="1"/>
        <end position="22"/>
    </location>
</feature>
<organism evidence="2 3">
    <name type="scientific">Tetrabaena socialis</name>
    <dbReference type="NCBI Taxonomy" id="47790"/>
    <lineage>
        <taxon>Eukaryota</taxon>
        <taxon>Viridiplantae</taxon>
        <taxon>Chlorophyta</taxon>
        <taxon>core chlorophytes</taxon>
        <taxon>Chlorophyceae</taxon>
        <taxon>CS clade</taxon>
        <taxon>Chlamydomonadales</taxon>
        <taxon>Tetrabaenaceae</taxon>
        <taxon>Tetrabaena</taxon>
    </lineage>
</organism>
<accession>A0A2J8A497</accession>
<evidence type="ECO:0000256" key="1">
    <source>
        <dbReference type="SAM" id="MobiDB-lite"/>
    </source>
</evidence>
<gene>
    <name evidence="2" type="ORF">TSOC_006223</name>
</gene>
<reference evidence="2 3" key="1">
    <citation type="journal article" date="2017" name="Mol. Biol. Evol.">
        <title>The 4-celled Tetrabaena socialis nuclear genome reveals the essential components for genetic control of cell number at the origin of multicellularity in the volvocine lineage.</title>
        <authorList>
            <person name="Featherston J."/>
            <person name="Arakaki Y."/>
            <person name="Hanschen E.R."/>
            <person name="Ferris P.J."/>
            <person name="Michod R.E."/>
            <person name="Olson B.J.S.C."/>
            <person name="Nozaki H."/>
            <person name="Durand P.M."/>
        </authorList>
    </citation>
    <scope>NUCLEOTIDE SEQUENCE [LARGE SCALE GENOMIC DNA]</scope>
    <source>
        <strain evidence="2 3">NIES-571</strain>
    </source>
</reference>
<name>A0A2J8A497_9CHLO</name>
<sequence>MRKRYRPASVPEYTDHAGGEDQQRAELNLAVVGDERVARRQALVGAAPEQLPPAPPQPLLHRLRVAGGQGGDHATNWAGAGSARA</sequence>
<feature type="region of interest" description="Disordered" evidence="1">
    <location>
        <begin position="66"/>
        <end position="85"/>
    </location>
</feature>
<evidence type="ECO:0000313" key="2">
    <source>
        <dbReference type="EMBL" id="PNH07328.1"/>
    </source>
</evidence>
<evidence type="ECO:0000313" key="3">
    <source>
        <dbReference type="Proteomes" id="UP000236333"/>
    </source>
</evidence>
<feature type="compositionally biased region" description="Basic and acidic residues" evidence="1">
    <location>
        <begin position="13"/>
        <end position="22"/>
    </location>
</feature>
<dbReference type="Proteomes" id="UP000236333">
    <property type="component" value="Unassembled WGS sequence"/>
</dbReference>
<dbReference type="EMBL" id="PGGS01000186">
    <property type="protein sequence ID" value="PNH07328.1"/>
    <property type="molecule type" value="Genomic_DNA"/>
</dbReference>
<keyword evidence="3" id="KW-1185">Reference proteome</keyword>
<comment type="caution">
    <text evidence="2">The sequence shown here is derived from an EMBL/GenBank/DDBJ whole genome shotgun (WGS) entry which is preliminary data.</text>
</comment>
<proteinExistence type="predicted"/>
<dbReference type="AlphaFoldDB" id="A0A2J8A497"/>